<keyword evidence="1" id="KW-0812">Transmembrane</keyword>
<reference evidence="2 3" key="1">
    <citation type="submission" date="2017-03" db="EMBL/GenBank/DDBJ databases">
        <authorList>
            <person name="Afonso C.L."/>
            <person name="Miller P.J."/>
            <person name="Scott M.A."/>
            <person name="Spackman E."/>
            <person name="Goraichik I."/>
            <person name="Dimitrov K.M."/>
            <person name="Suarez D.L."/>
            <person name="Swayne D.E."/>
        </authorList>
    </citation>
    <scope>NUCLEOTIDE SEQUENCE [LARGE SCALE GENOMIC DNA]</scope>
    <source>
        <strain evidence="2 3">CECT 8110</strain>
    </source>
</reference>
<keyword evidence="1" id="KW-1133">Transmembrane helix</keyword>
<proteinExistence type="predicted"/>
<sequence>MEFFEAITDNAAQHITWTLMLMGGSILMVIGTSHVSPTNSKQRSFYYLLIPAWILLAASMFFGDSVHRRVIAARVGDQATISEIMPKINSDFICQMNLLIAGAAVLTLWLTCYLIWWIHYRNNG</sequence>
<keyword evidence="1" id="KW-0472">Membrane</keyword>
<evidence type="ECO:0000313" key="3">
    <source>
        <dbReference type="Proteomes" id="UP000193207"/>
    </source>
</evidence>
<feature type="transmembrane region" description="Helical" evidence="1">
    <location>
        <begin position="45"/>
        <end position="62"/>
    </location>
</feature>
<evidence type="ECO:0000256" key="1">
    <source>
        <dbReference type="SAM" id="Phobius"/>
    </source>
</evidence>
<accession>A0A1X6YHX6</accession>
<evidence type="ECO:0008006" key="4">
    <source>
        <dbReference type="Google" id="ProtNLM"/>
    </source>
</evidence>
<keyword evidence="3" id="KW-1185">Reference proteome</keyword>
<protein>
    <recommendedName>
        <fullName evidence="4">Tripartite ATP-independent periplasmic transporters, DctQ component</fullName>
    </recommendedName>
</protein>
<dbReference type="AlphaFoldDB" id="A0A1X6YHX6"/>
<feature type="transmembrane region" description="Helical" evidence="1">
    <location>
        <begin position="15"/>
        <end position="33"/>
    </location>
</feature>
<dbReference type="EMBL" id="FWFU01000001">
    <property type="protein sequence ID" value="SLN21434.1"/>
    <property type="molecule type" value="Genomic_DNA"/>
</dbReference>
<feature type="transmembrane region" description="Helical" evidence="1">
    <location>
        <begin position="98"/>
        <end position="118"/>
    </location>
</feature>
<dbReference type="RefSeq" id="WP_085816384.1">
    <property type="nucleotide sequence ID" value="NZ_FWFU01000001.1"/>
</dbReference>
<dbReference type="Proteomes" id="UP000193207">
    <property type="component" value="Unassembled WGS sequence"/>
</dbReference>
<organism evidence="2 3">
    <name type="scientific">Roseovarius halotolerans</name>
    <dbReference type="NCBI Taxonomy" id="505353"/>
    <lineage>
        <taxon>Bacteria</taxon>
        <taxon>Pseudomonadati</taxon>
        <taxon>Pseudomonadota</taxon>
        <taxon>Alphaproteobacteria</taxon>
        <taxon>Rhodobacterales</taxon>
        <taxon>Roseobacteraceae</taxon>
        <taxon>Roseovarius</taxon>
    </lineage>
</organism>
<gene>
    <name evidence="2" type="ORF">ROH8110_00768</name>
</gene>
<evidence type="ECO:0000313" key="2">
    <source>
        <dbReference type="EMBL" id="SLN21434.1"/>
    </source>
</evidence>
<name>A0A1X6YHX6_9RHOB</name>